<keyword evidence="3" id="KW-1185">Reference proteome</keyword>
<dbReference type="RefSeq" id="WP_285661430.1">
    <property type="nucleotide sequence ID" value="NZ_BSTX01000001.1"/>
</dbReference>
<dbReference type="SUPFAM" id="SSF55729">
    <property type="entry name" value="Acyl-CoA N-acyltransferases (Nat)"/>
    <property type="match status" value="2"/>
</dbReference>
<dbReference type="InterPro" id="IPR051908">
    <property type="entry name" value="Ribosomal_N-acetyltransferase"/>
</dbReference>
<dbReference type="PANTHER" id="PTHR43441:SF10">
    <property type="entry name" value="ACETYLTRANSFERASE"/>
    <property type="match status" value="1"/>
</dbReference>
<dbReference type="PROSITE" id="PS51186">
    <property type="entry name" value="GNAT"/>
    <property type="match status" value="2"/>
</dbReference>
<proteinExistence type="predicted"/>
<comment type="caution">
    <text evidence="2">The sequence shown here is derived from an EMBL/GenBank/DDBJ whole genome shotgun (WGS) entry which is preliminary data.</text>
</comment>
<dbReference type="PANTHER" id="PTHR43441">
    <property type="entry name" value="RIBOSOMAL-PROTEIN-SERINE ACETYLTRANSFERASE"/>
    <property type="match status" value="1"/>
</dbReference>
<dbReference type="GO" id="GO:1990189">
    <property type="term" value="F:protein N-terminal-serine acetyltransferase activity"/>
    <property type="evidence" value="ECO:0007669"/>
    <property type="project" value="TreeGrafter"/>
</dbReference>
<organism evidence="2 3">
    <name type="scientific">Actinorhabdospora filicis</name>
    <dbReference type="NCBI Taxonomy" id="1785913"/>
    <lineage>
        <taxon>Bacteria</taxon>
        <taxon>Bacillati</taxon>
        <taxon>Actinomycetota</taxon>
        <taxon>Actinomycetes</taxon>
        <taxon>Micromonosporales</taxon>
        <taxon>Micromonosporaceae</taxon>
        <taxon>Actinorhabdospora</taxon>
    </lineage>
</organism>
<dbReference type="EMBL" id="BSTX01000001">
    <property type="protein sequence ID" value="GLZ76245.1"/>
    <property type="molecule type" value="Genomic_DNA"/>
</dbReference>
<dbReference type="Gene3D" id="3.40.630.30">
    <property type="match status" value="2"/>
</dbReference>
<protein>
    <recommendedName>
        <fullName evidence="1">N-acetyltransferase domain-containing protein</fullName>
    </recommendedName>
</protein>
<name>A0A9W6SHU2_9ACTN</name>
<dbReference type="InterPro" id="IPR000182">
    <property type="entry name" value="GNAT_dom"/>
</dbReference>
<feature type="domain" description="N-acetyltransferase" evidence="1">
    <location>
        <begin position="205"/>
        <end position="369"/>
    </location>
</feature>
<dbReference type="GO" id="GO:0008999">
    <property type="term" value="F:protein-N-terminal-alanine acetyltransferase activity"/>
    <property type="evidence" value="ECO:0007669"/>
    <property type="project" value="TreeGrafter"/>
</dbReference>
<dbReference type="GO" id="GO:0005737">
    <property type="term" value="C:cytoplasm"/>
    <property type="evidence" value="ECO:0007669"/>
    <property type="project" value="TreeGrafter"/>
</dbReference>
<gene>
    <name evidence="2" type="ORF">Afil01_10520</name>
</gene>
<feature type="domain" description="N-acetyltransferase" evidence="1">
    <location>
        <begin position="16"/>
        <end position="182"/>
    </location>
</feature>
<dbReference type="AlphaFoldDB" id="A0A9W6SHU2"/>
<evidence type="ECO:0000313" key="2">
    <source>
        <dbReference type="EMBL" id="GLZ76245.1"/>
    </source>
</evidence>
<sequence>MSEFRFPQEELVTERLRLRAVGVDDAEDVAAACGAASTREFLPFLPNPYTVADALDWITNQAMRAYDEGGAQWALTDRETGRFLGVIGLPIVHKGRGAAEIGYWTAPWERGRGHMSEALIAVTEWLFKQPFHRATLAIDPANIASQRVALAAGYRREGVQRGEIVLADGSFGDSIVFSRLSTDPAGRTPRALPDLPGGHLTDGVVLVRPIDERDIEATWAAWNTPDIMRATVSTRVPTRDEAAKYTRAAYAEWLAGTAARMAICDAGSGEHVGSIGVYFKSGPGTAMLGIHLDSAARGKGYATRATKLVTEWAFTEAKAERVEAGTATWNAGSQAIMERLGWTREGVMRALIPAADGGRDDVVMWAVVREAAGG</sequence>
<dbReference type="Pfam" id="PF13302">
    <property type="entry name" value="Acetyltransf_3"/>
    <property type="match status" value="2"/>
</dbReference>
<dbReference type="InterPro" id="IPR016181">
    <property type="entry name" value="Acyl_CoA_acyltransferase"/>
</dbReference>
<evidence type="ECO:0000259" key="1">
    <source>
        <dbReference type="PROSITE" id="PS51186"/>
    </source>
</evidence>
<dbReference type="Proteomes" id="UP001165079">
    <property type="component" value="Unassembled WGS sequence"/>
</dbReference>
<accession>A0A9W6SHU2</accession>
<reference evidence="2" key="1">
    <citation type="submission" date="2023-03" db="EMBL/GenBank/DDBJ databases">
        <title>Actinorhabdospora filicis NBRC 111898.</title>
        <authorList>
            <person name="Ichikawa N."/>
            <person name="Sato H."/>
            <person name="Tonouchi N."/>
        </authorList>
    </citation>
    <scope>NUCLEOTIDE SEQUENCE</scope>
    <source>
        <strain evidence="2">NBRC 111898</strain>
    </source>
</reference>
<evidence type="ECO:0000313" key="3">
    <source>
        <dbReference type="Proteomes" id="UP001165079"/>
    </source>
</evidence>